<feature type="region of interest" description="Disordered" evidence="1">
    <location>
        <begin position="264"/>
        <end position="290"/>
    </location>
</feature>
<evidence type="ECO:0000256" key="1">
    <source>
        <dbReference type="SAM" id="MobiDB-lite"/>
    </source>
</evidence>
<feature type="region of interest" description="Disordered" evidence="1">
    <location>
        <begin position="135"/>
        <end position="176"/>
    </location>
</feature>
<proteinExistence type="predicted"/>
<protein>
    <submittedName>
        <fullName evidence="2">Uncharacterized protein</fullName>
    </submittedName>
</protein>
<feature type="compositionally biased region" description="Polar residues" evidence="1">
    <location>
        <begin position="99"/>
        <end position="108"/>
    </location>
</feature>
<feature type="region of interest" description="Disordered" evidence="1">
    <location>
        <begin position="35"/>
        <end position="118"/>
    </location>
</feature>
<name>A0A8H6NUA6_9PEZI</name>
<dbReference type="Proteomes" id="UP000639643">
    <property type="component" value="Unassembled WGS sequence"/>
</dbReference>
<dbReference type="AlphaFoldDB" id="A0A8H6NUA6"/>
<dbReference type="EMBL" id="WIGM01000061">
    <property type="protein sequence ID" value="KAF6842740.1"/>
    <property type="molecule type" value="Genomic_DNA"/>
</dbReference>
<sequence length="348" mass="38381">MFPITRSNFDTQTITRAPFVPFDDDARSNPTKIRDVHQHFSHPSRTNDARIAPSGRSHVSSNLPRGAYSFPSHEAATVHPSNEMHASTRKYTPDVRAGSRSSSSTLTNHGEESRVTSAPTRLCTQLILFDKKRSLEQRRERESVSARTRVSGGRARPHKMHRVPATPAPGRTSPGLGMPVFRSSAPFAQHTETKEQQTPEKRLQTFNPFSPSHLLQVIPMRVQPLVDPLRREEVVPSKRTHPQGEGDTGALRHDLSVIGPKDTRAAVQRPRVSVAPRHEGREPPSGSCTRCCPSSRAHPFRVRDAPPPCHVADGWAVALSVLPFVCPLLLPLAGVRVVLLLPDPIGAR</sequence>
<organism evidence="2 3">
    <name type="scientific">Colletotrichum musicola</name>
    <dbReference type="NCBI Taxonomy" id="2175873"/>
    <lineage>
        <taxon>Eukaryota</taxon>
        <taxon>Fungi</taxon>
        <taxon>Dikarya</taxon>
        <taxon>Ascomycota</taxon>
        <taxon>Pezizomycotina</taxon>
        <taxon>Sordariomycetes</taxon>
        <taxon>Hypocreomycetidae</taxon>
        <taxon>Glomerellales</taxon>
        <taxon>Glomerellaceae</taxon>
        <taxon>Colletotrichum</taxon>
        <taxon>Colletotrichum orchidearum species complex</taxon>
    </lineage>
</organism>
<gene>
    <name evidence="2" type="ORF">CMUS01_02801</name>
</gene>
<feature type="compositionally biased region" description="Basic and acidic residues" evidence="1">
    <location>
        <begin position="135"/>
        <end position="144"/>
    </location>
</feature>
<evidence type="ECO:0000313" key="2">
    <source>
        <dbReference type="EMBL" id="KAF6842740.1"/>
    </source>
</evidence>
<keyword evidence="3" id="KW-1185">Reference proteome</keyword>
<evidence type="ECO:0000313" key="3">
    <source>
        <dbReference type="Proteomes" id="UP000639643"/>
    </source>
</evidence>
<accession>A0A8H6NUA6</accession>
<comment type="caution">
    <text evidence="2">The sequence shown here is derived from an EMBL/GenBank/DDBJ whole genome shotgun (WGS) entry which is preliminary data.</text>
</comment>
<reference evidence="2" key="1">
    <citation type="journal article" date="2020" name="Phytopathology">
        <title>Genome Sequence Resources of Colletotrichum truncatum, C. plurivorum, C. musicola, and C. sojae: Four Species Pathogenic to Soybean (Glycine max).</title>
        <authorList>
            <person name="Rogerio F."/>
            <person name="Boufleur T.R."/>
            <person name="Ciampi-Guillardi M."/>
            <person name="Sukno S.A."/>
            <person name="Thon M.R."/>
            <person name="Massola Junior N.S."/>
            <person name="Baroncelli R."/>
        </authorList>
    </citation>
    <scope>NUCLEOTIDE SEQUENCE</scope>
    <source>
        <strain evidence="2">LFN0074</strain>
    </source>
</reference>